<dbReference type="InterPro" id="IPR040132">
    <property type="entry name" value="Tex1/THOC3"/>
</dbReference>
<sequence length="321" mass="34646">MSEVEVKRLSSVKGKTLQRVLSVAWNANGSLLASASMDMGIKLWSVGRTGQTREVRELKGHRNPVEQVRWARSDSNKLVSASEDKTVKLWDTRAGRCANTWDTAGPNLNLAFHPNETQIAVGDRDDLVSLIDLRQGGIVDSVNFHSLADAQINQMSWNPDGTHLFLTAGMSSVGRGGIKVLDTSGGKLERVAALDAHTANCLALQFSPDGAWFALGSTDALLSLWDARELCTVQTFTLSETQLRSASFSGDGRFIAYGSLDRSIAVVEVPSGRKITMVDCSMVDGINAVAWHPVEPILAFCGEEPKGTRGGFVRVIGANFV</sequence>
<dbReference type="PANTHER" id="PTHR22839">
    <property type="entry name" value="THO COMPLEX SUBUNIT 3 THO3"/>
    <property type="match status" value="1"/>
</dbReference>
<comment type="similarity">
    <text evidence="3">Belongs to the THOC3 family.</text>
</comment>
<reference evidence="6 7" key="1">
    <citation type="submission" date="2017-12" db="EMBL/GenBank/DDBJ databases">
        <title>Sequencing, de novo assembly and annotation of complete genome of a new Thraustochytrid species, strain FCC1311.</title>
        <authorList>
            <person name="Sedici K."/>
            <person name="Godart F."/>
            <person name="Aiese Cigliano R."/>
            <person name="Sanseverino W."/>
            <person name="Barakat M."/>
            <person name="Ortet P."/>
            <person name="Marechal E."/>
            <person name="Cagnac O."/>
            <person name="Amato A."/>
        </authorList>
    </citation>
    <scope>NUCLEOTIDE SEQUENCE [LARGE SCALE GENOMIC DNA]</scope>
</reference>
<evidence type="ECO:0000256" key="2">
    <source>
        <dbReference type="ARBA" id="ARBA00022737"/>
    </source>
</evidence>
<feature type="repeat" description="WD" evidence="4">
    <location>
        <begin position="194"/>
        <end position="235"/>
    </location>
</feature>
<dbReference type="PANTHER" id="PTHR22839:SF0">
    <property type="entry name" value="THO COMPLEX SUBUNIT 3"/>
    <property type="match status" value="1"/>
</dbReference>
<dbReference type="InterPro" id="IPR036322">
    <property type="entry name" value="WD40_repeat_dom_sf"/>
</dbReference>
<dbReference type="Proteomes" id="UP000241890">
    <property type="component" value="Unassembled WGS sequence"/>
</dbReference>
<dbReference type="PROSITE" id="PS50082">
    <property type="entry name" value="WD_REPEATS_2"/>
    <property type="match status" value="3"/>
</dbReference>
<dbReference type="Pfam" id="PF08662">
    <property type="entry name" value="eIF2A"/>
    <property type="match status" value="1"/>
</dbReference>
<name>A0A2R5GUX2_9STRA</name>
<dbReference type="Gene3D" id="2.130.10.10">
    <property type="entry name" value="YVTN repeat-like/Quinoprotein amine dehydrogenase"/>
    <property type="match status" value="2"/>
</dbReference>
<dbReference type="InterPro" id="IPR001680">
    <property type="entry name" value="WD40_rpt"/>
</dbReference>
<keyword evidence="2" id="KW-0677">Repeat</keyword>
<dbReference type="PROSITE" id="PS00678">
    <property type="entry name" value="WD_REPEATS_1"/>
    <property type="match status" value="1"/>
</dbReference>
<feature type="repeat" description="WD" evidence="4">
    <location>
        <begin position="20"/>
        <end position="54"/>
    </location>
</feature>
<evidence type="ECO:0000259" key="5">
    <source>
        <dbReference type="Pfam" id="PF08662"/>
    </source>
</evidence>
<dbReference type="PRINTS" id="PR00320">
    <property type="entry name" value="GPROTEINBRPT"/>
</dbReference>
<keyword evidence="7" id="KW-1185">Reference proteome</keyword>
<accession>A0A2R5GUX2</accession>
<feature type="domain" description="Translation initiation factor beta propellor-like" evidence="5">
    <location>
        <begin position="110"/>
        <end position="215"/>
    </location>
</feature>
<evidence type="ECO:0000256" key="4">
    <source>
        <dbReference type="PROSITE-ProRule" id="PRU00221"/>
    </source>
</evidence>
<dbReference type="InterPro" id="IPR019775">
    <property type="entry name" value="WD40_repeat_CS"/>
</dbReference>
<dbReference type="EMBL" id="BEYU01000116">
    <property type="protein sequence ID" value="GBG32191.1"/>
    <property type="molecule type" value="Genomic_DNA"/>
</dbReference>
<evidence type="ECO:0000313" key="7">
    <source>
        <dbReference type="Proteomes" id="UP000241890"/>
    </source>
</evidence>
<dbReference type="Pfam" id="PF00400">
    <property type="entry name" value="WD40"/>
    <property type="match status" value="3"/>
</dbReference>
<dbReference type="InterPro" id="IPR020472">
    <property type="entry name" value="WD40_PAC1"/>
</dbReference>
<gene>
    <name evidence="6" type="ORF">FCC1311_084162</name>
</gene>
<comment type="caution">
    <text evidence="6">The sequence shown here is derived from an EMBL/GenBank/DDBJ whole genome shotgun (WGS) entry which is preliminary data.</text>
</comment>
<feature type="repeat" description="WD" evidence="4">
    <location>
        <begin position="58"/>
        <end position="100"/>
    </location>
</feature>
<organism evidence="6 7">
    <name type="scientific">Hondaea fermentalgiana</name>
    <dbReference type="NCBI Taxonomy" id="2315210"/>
    <lineage>
        <taxon>Eukaryota</taxon>
        <taxon>Sar</taxon>
        <taxon>Stramenopiles</taxon>
        <taxon>Bigyra</taxon>
        <taxon>Labyrinthulomycetes</taxon>
        <taxon>Thraustochytrida</taxon>
        <taxon>Thraustochytriidae</taxon>
        <taxon>Hondaea</taxon>
    </lineage>
</organism>
<dbReference type="OrthoDB" id="340259at2759"/>
<dbReference type="GO" id="GO:0006406">
    <property type="term" value="P:mRNA export from nucleus"/>
    <property type="evidence" value="ECO:0007669"/>
    <property type="project" value="InterPro"/>
</dbReference>
<dbReference type="SUPFAM" id="SSF50978">
    <property type="entry name" value="WD40 repeat-like"/>
    <property type="match status" value="1"/>
</dbReference>
<proteinExistence type="inferred from homology"/>
<dbReference type="AlphaFoldDB" id="A0A2R5GUX2"/>
<dbReference type="CDD" id="cd00200">
    <property type="entry name" value="WD40"/>
    <property type="match status" value="1"/>
</dbReference>
<keyword evidence="1 4" id="KW-0853">WD repeat</keyword>
<dbReference type="InterPro" id="IPR015943">
    <property type="entry name" value="WD40/YVTN_repeat-like_dom_sf"/>
</dbReference>
<dbReference type="InParanoid" id="A0A2R5GUX2"/>
<evidence type="ECO:0000313" key="6">
    <source>
        <dbReference type="EMBL" id="GBG32191.1"/>
    </source>
</evidence>
<dbReference type="PROSITE" id="PS50294">
    <property type="entry name" value="WD_REPEATS_REGION"/>
    <property type="match status" value="2"/>
</dbReference>
<dbReference type="SMART" id="SM00320">
    <property type="entry name" value="WD40"/>
    <property type="match status" value="6"/>
</dbReference>
<dbReference type="GO" id="GO:0000445">
    <property type="term" value="C:THO complex part of transcription export complex"/>
    <property type="evidence" value="ECO:0007669"/>
    <property type="project" value="TreeGrafter"/>
</dbReference>
<protein>
    <submittedName>
        <fullName evidence="6">WD repeat-containing protein AAC3</fullName>
    </submittedName>
</protein>
<dbReference type="InterPro" id="IPR013979">
    <property type="entry name" value="TIF_beta_prop-like"/>
</dbReference>
<evidence type="ECO:0000256" key="3">
    <source>
        <dbReference type="ARBA" id="ARBA00046343"/>
    </source>
</evidence>
<evidence type="ECO:0000256" key="1">
    <source>
        <dbReference type="ARBA" id="ARBA00022574"/>
    </source>
</evidence>